<accession>A0A382MHX5</accession>
<feature type="non-terminal residue" evidence="1">
    <location>
        <position position="34"/>
    </location>
</feature>
<evidence type="ECO:0000313" key="1">
    <source>
        <dbReference type="EMBL" id="SVC47347.1"/>
    </source>
</evidence>
<name>A0A382MHX5_9ZZZZ</name>
<dbReference type="EMBL" id="UINC01093159">
    <property type="protein sequence ID" value="SVC47347.1"/>
    <property type="molecule type" value="Genomic_DNA"/>
</dbReference>
<sequence>MLSKIKNYIADNTGILIRIDDVAENMNWDLMEKS</sequence>
<proteinExistence type="predicted"/>
<protein>
    <submittedName>
        <fullName evidence="1">Uncharacterized protein</fullName>
    </submittedName>
</protein>
<organism evidence="1">
    <name type="scientific">marine metagenome</name>
    <dbReference type="NCBI Taxonomy" id="408172"/>
    <lineage>
        <taxon>unclassified sequences</taxon>
        <taxon>metagenomes</taxon>
        <taxon>ecological metagenomes</taxon>
    </lineage>
</organism>
<gene>
    <name evidence="1" type="ORF">METZ01_LOCUS300201</name>
</gene>
<dbReference type="AlphaFoldDB" id="A0A382MHX5"/>
<reference evidence="1" key="1">
    <citation type="submission" date="2018-05" db="EMBL/GenBank/DDBJ databases">
        <authorList>
            <person name="Lanie J.A."/>
            <person name="Ng W.-L."/>
            <person name="Kazmierczak K.M."/>
            <person name="Andrzejewski T.M."/>
            <person name="Davidsen T.M."/>
            <person name="Wayne K.J."/>
            <person name="Tettelin H."/>
            <person name="Glass J.I."/>
            <person name="Rusch D."/>
            <person name="Podicherti R."/>
            <person name="Tsui H.-C.T."/>
            <person name="Winkler M.E."/>
        </authorList>
    </citation>
    <scope>NUCLEOTIDE SEQUENCE</scope>
</reference>